<reference evidence="2" key="1">
    <citation type="journal article" date="2022" name="bioRxiv">
        <title>Genomics of Preaxostyla Flagellates Illuminates Evolutionary Transitions and the Path Towards Mitochondrial Loss.</title>
        <authorList>
            <person name="Novak L.V.F."/>
            <person name="Treitli S.C."/>
            <person name="Pyrih J."/>
            <person name="Halakuc P."/>
            <person name="Pipaliya S.V."/>
            <person name="Vacek V."/>
            <person name="Brzon O."/>
            <person name="Soukal P."/>
            <person name="Eme L."/>
            <person name="Dacks J.B."/>
            <person name="Karnkowska A."/>
            <person name="Elias M."/>
            <person name="Hampl V."/>
        </authorList>
    </citation>
    <scope>NUCLEOTIDE SEQUENCE</scope>
    <source>
        <strain evidence="2">RCP-MX</strain>
    </source>
</reference>
<accession>A0ABQ8U9R9</accession>
<keyword evidence="3" id="KW-1185">Reference proteome</keyword>
<dbReference type="Proteomes" id="UP001141327">
    <property type="component" value="Unassembled WGS sequence"/>
</dbReference>
<proteinExistence type="predicted"/>
<feature type="region of interest" description="Disordered" evidence="1">
    <location>
        <begin position="34"/>
        <end position="53"/>
    </location>
</feature>
<evidence type="ECO:0000313" key="2">
    <source>
        <dbReference type="EMBL" id="KAJ4455107.1"/>
    </source>
</evidence>
<protein>
    <submittedName>
        <fullName evidence="2">Uncharacterized protein</fullName>
    </submittedName>
</protein>
<organism evidence="2 3">
    <name type="scientific">Paratrimastix pyriformis</name>
    <dbReference type="NCBI Taxonomy" id="342808"/>
    <lineage>
        <taxon>Eukaryota</taxon>
        <taxon>Metamonada</taxon>
        <taxon>Preaxostyla</taxon>
        <taxon>Paratrimastigidae</taxon>
        <taxon>Paratrimastix</taxon>
    </lineage>
</organism>
<name>A0ABQ8U9R9_9EUKA</name>
<sequence length="121" mass="13466">MNRTQTSWFMAGRPALRWASVTWPCPDAPLPMRPAVHRMDNDRHGASSLHPDLGTQKGKYHGGFFGSSLFFFEIQKRNIRLDLRESVPSTPKGKGDAVALGVVQHNDQQNGSRLLAEPSAR</sequence>
<evidence type="ECO:0000256" key="1">
    <source>
        <dbReference type="SAM" id="MobiDB-lite"/>
    </source>
</evidence>
<evidence type="ECO:0000313" key="3">
    <source>
        <dbReference type="Proteomes" id="UP001141327"/>
    </source>
</evidence>
<gene>
    <name evidence="2" type="ORF">PAPYR_10011</name>
</gene>
<comment type="caution">
    <text evidence="2">The sequence shown here is derived from an EMBL/GenBank/DDBJ whole genome shotgun (WGS) entry which is preliminary data.</text>
</comment>
<dbReference type="EMBL" id="JAPMOS010000119">
    <property type="protein sequence ID" value="KAJ4455107.1"/>
    <property type="molecule type" value="Genomic_DNA"/>
</dbReference>